<dbReference type="Proteomes" id="UP001645039">
    <property type="component" value="Unassembled WGS sequence"/>
</dbReference>
<comment type="caution">
    <text evidence="1">The sequence shown here is derived from an EMBL/GenBank/DDBJ whole genome shotgun (WGS) entry which is preliminary data.</text>
</comment>
<name>A0ABR9F0L7_9GAMM</name>
<accession>A0ABR9F0L7</accession>
<dbReference type="PROSITE" id="PS51257">
    <property type="entry name" value="PROKAR_LIPOPROTEIN"/>
    <property type="match status" value="1"/>
</dbReference>
<proteinExistence type="predicted"/>
<dbReference type="RefSeq" id="WP_141393051.1">
    <property type="nucleotide sequence ID" value="NZ_CP189763.1"/>
</dbReference>
<keyword evidence="2" id="KW-1185">Reference proteome</keyword>
<evidence type="ECO:0000313" key="2">
    <source>
        <dbReference type="Proteomes" id="UP001645039"/>
    </source>
</evidence>
<evidence type="ECO:0000313" key="1">
    <source>
        <dbReference type="EMBL" id="MBE0399894.1"/>
    </source>
</evidence>
<protein>
    <submittedName>
        <fullName evidence="1">Carboxypeptidase regulatory-like domain-containing protein</fullName>
    </submittedName>
</protein>
<dbReference type="EMBL" id="RRZD01000005">
    <property type="protein sequence ID" value="MBE0399894.1"/>
    <property type="molecule type" value="Genomic_DNA"/>
</dbReference>
<reference evidence="1 2" key="1">
    <citation type="submission" date="2020-07" db="EMBL/GenBank/DDBJ databases">
        <title>Halophilic bacteria isolated from french cheeses.</title>
        <authorList>
            <person name="Kothe C.I."/>
            <person name="Farah-Kraiem B."/>
            <person name="Renault P."/>
            <person name="Dridi B."/>
        </authorList>
    </citation>
    <scope>NUCLEOTIDE SEQUENCE [LARGE SCALE GENOMIC DNA]</scope>
    <source>
        <strain evidence="1 2">FME1</strain>
    </source>
</reference>
<organism evidence="1 2">
    <name type="scientific">Halomonas casei</name>
    <dbReference type="NCBI Taxonomy" id="2742613"/>
    <lineage>
        <taxon>Bacteria</taxon>
        <taxon>Pseudomonadati</taxon>
        <taxon>Pseudomonadota</taxon>
        <taxon>Gammaproteobacteria</taxon>
        <taxon>Oceanospirillales</taxon>
        <taxon>Halomonadaceae</taxon>
        <taxon>Halomonas</taxon>
    </lineage>
</organism>
<gene>
    <name evidence="1" type="ORF">EI168_07180</name>
</gene>
<sequence length="134" mass="15292">MKLIILAITLLLSGCVVYPINKTLQPEAEVLVTDGEGKPIQNAWVYLISSSYPYGFEQSRMMDKTSYRGEASFPKIKEWRAESLMIHGSEVFFWNWCVVKVGFETHTTMWNSGNDFQTQYEVILNPGESTPCPE</sequence>